<keyword evidence="2" id="KW-1185">Reference proteome</keyword>
<organism evidence="1 2">
    <name type="scientific">Nonomuraea monospora</name>
    <dbReference type="NCBI Taxonomy" id="568818"/>
    <lineage>
        <taxon>Bacteria</taxon>
        <taxon>Bacillati</taxon>
        <taxon>Actinomycetota</taxon>
        <taxon>Actinomycetes</taxon>
        <taxon>Streptosporangiales</taxon>
        <taxon>Streptosporangiaceae</taxon>
        <taxon>Nonomuraea</taxon>
    </lineage>
</organism>
<name>A0ABN3CJA7_9ACTN</name>
<evidence type="ECO:0000313" key="1">
    <source>
        <dbReference type="EMBL" id="GAA2209325.1"/>
    </source>
</evidence>
<evidence type="ECO:0000313" key="2">
    <source>
        <dbReference type="Proteomes" id="UP001499843"/>
    </source>
</evidence>
<proteinExistence type="predicted"/>
<protein>
    <submittedName>
        <fullName evidence="1">Uncharacterized protein</fullName>
    </submittedName>
</protein>
<dbReference type="EMBL" id="BAAAQX010000012">
    <property type="protein sequence ID" value="GAA2209325.1"/>
    <property type="molecule type" value="Genomic_DNA"/>
</dbReference>
<reference evidence="1 2" key="1">
    <citation type="journal article" date="2019" name="Int. J. Syst. Evol. Microbiol.">
        <title>The Global Catalogue of Microorganisms (GCM) 10K type strain sequencing project: providing services to taxonomists for standard genome sequencing and annotation.</title>
        <authorList>
            <consortium name="The Broad Institute Genomics Platform"/>
            <consortium name="The Broad Institute Genome Sequencing Center for Infectious Disease"/>
            <person name="Wu L."/>
            <person name="Ma J."/>
        </authorList>
    </citation>
    <scope>NUCLEOTIDE SEQUENCE [LARGE SCALE GENOMIC DNA]</scope>
    <source>
        <strain evidence="1 2">JCM 16114</strain>
    </source>
</reference>
<accession>A0ABN3CJA7</accession>
<comment type="caution">
    <text evidence="1">The sequence shown here is derived from an EMBL/GenBank/DDBJ whole genome shotgun (WGS) entry which is preliminary data.</text>
</comment>
<sequence>MRGLGRVFNVVPAASGVHIPLKNASAVSFITYEDDGTTIATIKESIDGASEQALDCDVYPHKAPGVGGTWTAMAEQDDTLALGADTTNDCMVFTVDASQLSAGFNCVEVTVDGGICIAVLHDLTVQRKPANLARNVV</sequence>
<gene>
    <name evidence="1" type="ORF">GCM10009850_047830</name>
</gene>
<dbReference type="Proteomes" id="UP001499843">
    <property type="component" value="Unassembled WGS sequence"/>
</dbReference>